<dbReference type="OrthoDB" id="437078at2759"/>
<reference evidence="11 12" key="1">
    <citation type="submission" date="2019-04" db="EMBL/GenBank/DDBJ databases">
        <title>Friends and foes A comparative genomics study of 23 Aspergillus species from section Flavi.</title>
        <authorList>
            <consortium name="DOE Joint Genome Institute"/>
            <person name="Kjaerbolling I."/>
            <person name="Vesth T."/>
            <person name="Frisvad J.C."/>
            <person name="Nybo J.L."/>
            <person name="Theobald S."/>
            <person name="Kildgaard S."/>
            <person name="Isbrandt T."/>
            <person name="Kuo A."/>
            <person name="Sato A."/>
            <person name="Lyhne E.K."/>
            <person name="Kogle M.E."/>
            <person name="Wiebenga A."/>
            <person name="Kun R.S."/>
            <person name="Lubbers R.J."/>
            <person name="Makela M.R."/>
            <person name="Barry K."/>
            <person name="Chovatia M."/>
            <person name="Clum A."/>
            <person name="Daum C."/>
            <person name="Haridas S."/>
            <person name="He G."/>
            <person name="LaButti K."/>
            <person name="Lipzen A."/>
            <person name="Mondo S."/>
            <person name="Riley R."/>
            <person name="Salamov A."/>
            <person name="Simmons B.A."/>
            <person name="Magnuson J.K."/>
            <person name="Henrissat B."/>
            <person name="Mortensen U.H."/>
            <person name="Larsen T.O."/>
            <person name="Devries R.P."/>
            <person name="Grigoriev I.V."/>
            <person name="Machida M."/>
            <person name="Baker S.E."/>
            <person name="Andersen M.R."/>
        </authorList>
    </citation>
    <scope>NUCLEOTIDE SEQUENCE [LARGE SCALE GENOMIC DNA]</scope>
    <source>
        <strain evidence="11 12">CBS 117626</strain>
    </source>
</reference>
<keyword evidence="5" id="KW-0236">DNA replication inhibitor</keyword>
<dbReference type="GO" id="GO:0043111">
    <property type="term" value="P:replication fork arrest"/>
    <property type="evidence" value="ECO:0007669"/>
    <property type="project" value="TreeGrafter"/>
</dbReference>
<dbReference type="EMBL" id="ML738669">
    <property type="protein sequence ID" value="KAE8159710.1"/>
    <property type="molecule type" value="Genomic_DNA"/>
</dbReference>
<dbReference type="Proteomes" id="UP000326950">
    <property type="component" value="Unassembled WGS sequence"/>
</dbReference>
<evidence type="ECO:0000256" key="6">
    <source>
        <dbReference type="ARBA" id="ARBA00023242"/>
    </source>
</evidence>
<dbReference type="AlphaFoldDB" id="A0A5N6UMI7"/>
<evidence type="ECO:0000256" key="9">
    <source>
        <dbReference type="RuleBase" id="RU366049"/>
    </source>
</evidence>
<evidence type="ECO:0000256" key="4">
    <source>
        <dbReference type="ARBA" id="ARBA00022763"/>
    </source>
</evidence>
<proteinExistence type="inferred from homology"/>
<evidence type="ECO:0000313" key="12">
    <source>
        <dbReference type="Proteomes" id="UP000326950"/>
    </source>
</evidence>
<evidence type="ECO:0000256" key="8">
    <source>
        <dbReference type="ARBA" id="ARBA00025496"/>
    </source>
</evidence>
<sequence length="282" mass="31338">MEQESHIQQGLPSQITNDLFDYDVGLDELLQRAPAASSINASRPSAVPGDSGLGLGLDEEVKVTRKRQPVAKLDEARLLSQAGIPRLRRMTKQKLKFKGKGHEFSDAARLLRFYQLWLDDLFPRAKFADGLTIIEKLGHHKRLQVMRREWIEDEKPRARIDNTTQDSQADRLSLPIAVPAKSNHAVDAHVLSSHSAGHGKVDKEPSAEQLDVPAQGLFMPHDDNSHSAITQDVPEDGDELEILLREQECDDATAKNPSNFTDLDAEGDGFEVMEELGILTPT</sequence>
<dbReference type="GO" id="GO:0031298">
    <property type="term" value="C:replication fork protection complex"/>
    <property type="evidence" value="ECO:0007669"/>
    <property type="project" value="TreeGrafter"/>
</dbReference>
<evidence type="ECO:0000313" key="11">
    <source>
        <dbReference type="EMBL" id="KAE8159710.1"/>
    </source>
</evidence>
<comment type="subcellular location">
    <subcellularLocation>
        <location evidence="1 9">Nucleus</location>
    </subcellularLocation>
</comment>
<feature type="domain" description="Chromosome segregation in meiosis protein 3" evidence="10">
    <location>
        <begin position="72"/>
        <end position="155"/>
    </location>
</feature>
<evidence type="ECO:0000259" key="10">
    <source>
        <dbReference type="Pfam" id="PF07962"/>
    </source>
</evidence>
<keyword evidence="4 9" id="KW-0227">DNA damage</keyword>
<dbReference type="GO" id="GO:0000076">
    <property type="term" value="P:DNA replication checkpoint signaling"/>
    <property type="evidence" value="ECO:0007669"/>
    <property type="project" value="UniProtKB-UniRule"/>
</dbReference>
<dbReference type="Pfam" id="PF07962">
    <property type="entry name" value="Swi3"/>
    <property type="match status" value="1"/>
</dbReference>
<evidence type="ECO:0000256" key="1">
    <source>
        <dbReference type="ARBA" id="ARBA00004123"/>
    </source>
</evidence>
<gene>
    <name evidence="11" type="ORF">BDV40DRAFT_290681</name>
</gene>
<comment type="similarity">
    <text evidence="2 9">Belongs to the CSM3 family.</text>
</comment>
<protein>
    <recommendedName>
        <fullName evidence="9">Chromosome segregation in meiosis protein</fullName>
    </recommendedName>
</protein>
<dbReference type="PANTHER" id="PTHR13220">
    <property type="entry name" value="TIMELESS INTERACTING-RELATED"/>
    <property type="match status" value="1"/>
</dbReference>
<name>A0A5N6UMI7_ASPTM</name>
<comment type="subunit">
    <text evidence="3">Component of the fork protection complex (FPC) consisting of TOF1 and CSM3.</text>
</comment>
<dbReference type="InterPro" id="IPR012923">
    <property type="entry name" value="Csm3"/>
</dbReference>
<comment type="function">
    <text evidence="8">Forms a fork protection complex (FPC) with TOF1 and which is required for chromosome segregation during meiosis and DNA damage repair. FPC coordinates leading and lagging strand synthesis and moves with the replication fork. FPC stabilizes replication forks in a configuration that is recognized by replication checkpoint sensors.</text>
</comment>
<accession>A0A5N6UMI7</accession>
<dbReference type="GO" id="GO:0003677">
    <property type="term" value="F:DNA binding"/>
    <property type="evidence" value="ECO:0007669"/>
    <property type="project" value="TreeGrafter"/>
</dbReference>
<evidence type="ECO:0000256" key="3">
    <source>
        <dbReference type="ARBA" id="ARBA00011217"/>
    </source>
</evidence>
<evidence type="ECO:0000256" key="2">
    <source>
        <dbReference type="ARBA" id="ARBA00006075"/>
    </source>
</evidence>
<dbReference type="PANTHER" id="PTHR13220:SF11">
    <property type="entry name" value="TIMELESS-INTERACTING PROTEIN"/>
    <property type="match status" value="1"/>
</dbReference>
<dbReference type="InterPro" id="IPR040038">
    <property type="entry name" value="TIPIN/Csm3/Swi3"/>
</dbReference>
<organism evidence="11 12">
    <name type="scientific">Aspergillus tamarii</name>
    <dbReference type="NCBI Taxonomy" id="41984"/>
    <lineage>
        <taxon>Eukaryota</taxon>
        <taxon>Fungi</taxon>
        <taxon>Dikarya</taxon>
        <taxon>Ascomycota</taxon>
        <taxon>Pezizomycotina</taxon>
        <taxon>Eurotiomycetes</taxon>
        <taxon>Eurotiomycetidae</taxon>
        <taxon>Eurotiales</taxon>
        <taxon>Aspergillaceae</taxon>
        <taxon>Aspergillus</taxon>
        <taxon>Aspergillus subgen. Circumdati</taxon>
    </lineage>
</organism>
<evidence type="ECO:0000256" key="7">
    <source>
        <dbReference type="ARBA" id="ARBA00023306"/>
    </source>
</evidence>
<evidence type="ECO:0000256" key="5">
    <source>
        <dbReference type="ARBA" id="ARBA00022880"/>
    </source>
</evidence>
<comment type="function">
    <text evidence="9">Plays an important role in the control of DNA replication and the maintenance of replication fork stability.</text>
</comment>
<keyword evidence="6 9" id="KW-0539">Nucleus</keyword>
<keyword evidence="12" id="KW-1185">Reference proteome</keyword>
<dbReference type="GO" id="GO:0006974">
    <property type="term" value="P:DNA damage response"/>
    <property type="evidence" value="ECO:0007669"/>
    <property type="project" value="UniProtKB-KW"/>
</dbReference>
<keyword evidence="7 9" id="KW-0131">Cell cycle</keyword>
<dbReference type="GO" id="GO:0031297">
    <property type="term" value="P:replication fork processing"/>
    <property type="evidence" value="ECO:0007669"/>
    <property type="project" value="UniProtKB-UniRule"/>
</dbReference>